<proteinExistence type="predicted"/>
<name>A0A9P5XRD3_9AGAR</name>
<sequence>KVETCPNIPNNTCKEGQQILMQKGGIEFTSISSDDKSGSPSPAMKRAKGLSGKAVVPKGAMESFIDRAMTVEEVNRANVRLLRFFVHGNVPLSASENPYFLKWTQSLQPSYSLGWSGPTQCVAGTCSSVLLHYICHLVFLEYAAAVCSNPVLFHSPCATSPYPSS</sequence>
<dbReference type="EMBL" id="MU150604">
    <property type="protein sequence ID" value="KAF9455584.1"/>
    <property type="molecule type" value="Genomic_DNA"/>
</dbReference>
<comment type="caution">
    <text evidence="2">The sequence shown here is derived from an EMBL/GenBank/DDBJ whole genome shotgun (WGS) entry which is preliminary data.</text>
</comment>
<organism evidence="2 3">
    <name type="scientific">Collybia nuda</name>
    <dbReference type="NCBI Taxonomy" id="64659"/>
    <lineage>
        <taxon>Eukaryota</taxon>
        <taxon>Fungi</taxon>
        <taxon>Dikarya</taxon>
        <taxon>Basidiomycota</taxon>
        <taxon>Agaricomycotina</taxon>
        <taxon>Agaricomycetes</taxon>
        <taxon>Agaricomycetidae</taxon>
        <taxon>Agaricales</taxon>
        <taxon>Tricholomatineae</taxon>
        <taxon>Clitocybaceae</taxon>
        <taxon>Collybia</taxon>
    </lineage>
</organism>
<reference evidence="2" key="1">
    <citation type="submission" date="2020-11" db="EMBL/GenBank/DDBJ databases">
        <authorList>
            <consortium name="DOE Joint Genome Institute"/>
            <person name="Ahrendt S."/>
            <person name="Riley R."/>
            <person name="Andreopoulos W."/>
            <person name="Labutti K."/>
            <person name="Pangilinan J."/>
            <person name="Ruiz-Duenas F.J."/>
            <person name="Barrasa J.M."/>
            <person name="Sanchez-Garcia M."/>
            <person name="Camarero S."/>
            <person name="Miyauchi S."/>
            <person name="Serrano A."/>
            <person name="Linde D."/>
            <person name="Babiker R."/>
            <person name="Drula E."/>
            <person name="Ayuso-Fernandez I."/>
            <person name="Pacheco R."/>
            <person name="Padilla G."/>
            <person name="Ferreira P."/>
            <person name="Barriuso J."/>
            <person name="Kellner H."/>
            <person name="Castanera R."/>
            <person name="Alfaro M."/>
            <person name="Ramirez L."/>
            <person name="Pisabarro A.G."/>
            <person name="Kuo A."/>
            <person name="Tritt A."/>
            <person name="Lipzen A."/>
            <person name="He G."/>
            <person name="Yan M."/>
            <person name="Ng V."/>
            <person name="Cullen D."/>
            <person name="Martin F."/>
            <person name="Rosso M.-N."/>
            <person name="Henrissat B."/>
            <person name="Hibbett D."/>
            <person name="Martinez A.T."/>
            <person name="Grigoriev I.V."/>
        </authorList>
    </citation>
    <scope>NUCLEOTIDE SEQUENCE</scope>
    <source>
        <strain evidence="2">CBS 247.69</strain>
    </source>
</reference>
<accession>A0A9P5XRD3</accession>
<dbReference type="Proteomes" id="UP000807353">
    <property type="component" value="Unassembled WGS sequence"/>
</dbReference>
<evidence type="ECO:0000313" key="3">
    <source>
        <dbReference type="Proteomes" id="UP000807353"/>
    </source>
</evidence>
<feature type="region of interest" description="Disordered" evidence="1">
    <location>
        <begin position="31"/>
        <end position="50"/>
    </location>
</feature>
<gene>
    <name evidence="2" type="ORF">BDZ94DRAFT_1179705</name>
</gene>
<feature type="non-terminal residue" evidence="2">
    <location>
        <position position="1"/>
    </location>
</feature>
<dbReference type="AlphaFoldDB" id="A0A9P5XRD3"/>
<evidence type="ECO:0000256" key="1">
    <source>
        <dbReference type="SAM" id="MobiDB-lite"/>
    </source>
</evidence>
<dbReference type="OrthoDB" id="3049142at2759"/>
<protein>
    <submittedName>
        <fullName evidence="2">Uncharacterized protein</fullName>
    </submittedName>
</protein>
<keyword evidence="3" id="KW-1185">Reference proteome</keyword>
<evidence type="ECO:0000313" key="2">
    <source>
        <dbReference type="EMBL" id="KAF9455584.1"/>
    </source>
</evidence>